<dbReference type="SUPFAM" id="SSF53300">
    <property type="entry name" value="vWA-like"/>
    <property type="match status" value="1"/>
</dbReference>
<dbReference type="EMBL" id="CP071868">
    <property type="protein sequence ID" value="QTE30899.1"/>
    <property type="molecule type" value="Genomic_DNA"/>
</dbReference>
<dbReference type="Proteomes" id="UP000663937">
    <property type="component" value="Chromosome"/>
</dbReference>
<organism evidence="2 3">
    <name type="scientific">Pengzhenrongella sicca</name>
    <dbReference type="NCBI Taxonomy" id="2819238"/>
    <lineage>
        <taxon>Bacteria</taxon>
        <taxon>Bacillati</taxon>
        <taxon>Actinomycetota</taxon>
        <taxon>Actinomycetes</taxon>
        <taxon>Micrococcales</taxon>
        <taxon>Pengzhenrongella</taxon>
    </lineage>
</organism>
<reference evidence="2" key="1">
    <citation type="submission" date="2021-03" db="EMBL/GenBank/DDBJ databases">
        <title>Pengzhenrongella sicca gen. nov., sp. nov., a new member of suborder Micrococcineae isolated from High-Arctic tundra soil.</title>
        <authorList>
            <person name="Peng F."/>
        </authorList>
    </citation>
    <scope>NUCLEOTIDE SEQUENCE</scope>
    <source>
        <strain evidence="2">LRZ-2</strain>
    </source>
</reference>
<feature type="region of interest" description="Disordered" evidence="1">
    <location>
        <begin position="609"/>
        <end position="630"/>
    </location>
</feature>
<evidence type="ECO:0000256" key="1">
    <source>
        <dbReference type="SAM" id="MobiDB-lite"/>
    </source>
</evidence>
<evidence type="ECO:0000313" key="3">
    <source>
        <dbReference type="Proteomes" id="UP000663937"/>
    </source>
</evidence>
<protein>
    <recommendedName>
        <fullName evidence="4">VWA domain-containing protein</fullName>
    </recommendedName>
</protein>
<keyword evidence="3" id="KW-1185">Reference proteome</keyword>
<sequence length="630" mass="65552">MSARGPARRRGASGAEIDALRLDWAAQWPQALAAWGRFTRLHAPVLHGRGQTPADVGSFAWFSCTDVEVHIDLADIADRGLADHAVAVLAHEIGHHVLSPGDLSTSALLLARARTGLVDLVDAAPLISNLWSDLLINDRLQRRSGIAMDALWRAIGPPQPDDVVMQLVARTYELLWSLPSSTLTQPAAPIPEAEAGLCARLVRAYADDPVGGIGGFAALVRRLAGPLPDPGAPDESAAALADRTDAASSRIGTGRAAVCAQHGEAGGQVVGLSGDPTLATPVLHPALDPRVVGPVPDPGDAEPAADPNAAPPGVGPGSGQALSPAAYHQVLTQLGVSDSLEESARRWYREQAARYLVPFPTRTSPAVLEPLLAAHELWEVSDDLGDIDWTATLLRSPVVVPGVTTVQRGHDDSPGSDPAPEPVDLDLYLDSSGSMPDPRGRVSPIALAGAVLALSALRAGARVQATTWSGPNQIAGTGGFTRDPDAVLTAIVAHFGGGTSFPLPLLAATHPDLPDPRRRPCHIAVISDDGVSSMFGAGQEPGADDVAGRAVRSAAGGGSLILLASAQVVEHIASIAPGYDVYAVVEWEDLMPFAREFVRRTWARSAGARSAGVRSPGMRSPGIQPPGVRR</sequence>
<proteinExistence type="predicted"/>
<dbReference type="AlphaFoldDB" id="A0A8A4ZIU8"/>
<name>A0A8A4ZIU8_9MICO</name>
<evidence type="ECO:0008006" key="4">
    <source>
        <dbReference type="Google" id="ProtNLM"/>
    </source>
</evidence>
<dbReference type="KEGG" id="psic:J4E96_08225"/>
<dbReference type="RefSeq" id="WP_227425274.1">
    <property type="nucleotide sequence ID" value="NZ_CP071868.1"/>
</dbReference>
<evidence type="ECO:0000313" key="2">
    <source>
        <dbReference type="EMBL" id="QTE30899.1"/>
    </source>
</evidence>
<feature type="region of interest" description="Disordered" evidence="1">
    <location>
        <begin position="288"/>
        <end position="321"/>
    </location>
</feature>
<accession>A0A8A4ZIU8</accession>
<gene>
    <name evidence="2" type="ORF">J4E96_08225</name>
</gene>
<feature type="region of interest" description="Disordered" evidence="1">
    <location>
        <begin position="404"/>
        <end position="426"/>
    </location>
</feature>
<dbReference type="InterPro" id="IPR036465">
    <property type="entry name" value="vWFA_dom_sf"/>
</dbReference>